<dbReference type="AlphaFoldDB" id="A0A0C2SVA5"/>
<gene>
    <name evidence="2" type="ORF">M378DRAFT_9581</name>
</gene>
<dbReference type="Proteomes" id="UP000054549">
    <property type="component" value="Unassembled WGS sequence"/>
</dbReference>
<dbReference type="OrthoDB" id="1001765at2759"/>
<accession>A0A0C2SVA5</accession>
<dbReference type="SUPFAM" id="SSF47240">
    <property type="entry name" value="Ferritin-like"/>
    <property type="match status" value="1"/>
</dbReference>
<evidence type="ECO:0000313" key="3">
    <source>
        <dbReference type="Proteomes" id="UP000054549"/>
    </source>
</evidence>
<organism evidence="2 3">
    <name type="scientific">Amanita muscaria (strain Koide BX008)</name>
    <dbReference type="NCBI Taxonomy" id="946122"/>
    <lineage>
        <taxon>Eukaryota</taxon>
        <taxon>Fungi</taxon>
        <taxon>Dikarya</taxon>
        <taxon>Basidiomycota</taxon>
        <taxon>Agaricomycotina</taxon>
        <taxon>Agaricomycetes</taxon>
        <taxon>Agaricomycetidae</taxon>
        <taxon>Agaricales</taxon>
        <taxon>Pluteineae</taxon>
        <taxon>Amanitaceae</taxon>
        <taxon>Amanita</taxon>
    </lineage>
</organism>
<reference evidence="2 3" key="1">
    <citation type="submission" date="2014-04" db="EMBL/GenBank/DDBJ databases">
        <title>Evolutionary Origins and Diversification of the Mycorrhizal Mutualists.</title>
        <authorList>
            <consortium name="DOE Joint Genome Institute"/>
            <consortium name="Mycorrhizal Genomics Consortium"/>
            <person name="Kohler A."/>
            <person name="Kuo A."/>
            <person name="Nagy L.G."/>
            <person name="Floudas D."/>
            <person name="Copeland A."/>
            <person name="Barry K.W."/>
            <person name="Cichocki N."/>
            <person name="Veneault-Fourrey C."/>
            <person name="LaButti K."/>
            <person name="Lindquist E.A."/>
            <person name="Lipzen A."/>
            <person name="Lundell T."/>
            <person name="Morin E."/>
            <person name="Murat C."/>
            <person name="Riley R."/>
            <person name="Ohm R."/>
            <person name="Sun H."/>
            <person name="Tunlid A."/>
            <person name="Henrissat B."/>
            <person name="Grigoriev I.V."/>
            <person name="Hibbett D.S."/>
            <person name="Martin F."/>
        </authorList>
    </citation>
    <scope>NUCLEOTIDE SEQUENCE [LARGE SCALE GENOMIC DNA]</scope>
    <source>
        <strain evidence="2 3">Koide BX008</strain>
    </source>
</reference>
<dbReference type="InterPro" id="IPR009078">
    <property type="entry name" value="Ferritin-like_SF"/>
</dbReference>
<dbReference type="InParanoid" id="A0A0C2SVA5"/>
<feature type="compositionally biased region" description="Low complexity" evidence="1">
    <location>
        <begin position="259"/>
        <end position="276"/>
    </location>
</feature>
<keyword evidence="3" id="KW-1185">Reference proteome</keyword>
<evidence type="ECO:0000313" key="2">
    <source>
        <dbReference type="EMBL" id="KIL67370.1"/>
    </source>
</evidence>
<dbReference type="CDD" id="cd00657">
    <property type="entry name" value="Ferritin_like"/>
    <property type="match status" value="1"/>
</dbReference>
<protein>
    <submittedName>
        <fullName evidence="2">Uncharacterized protein</fullName>
    </submittedName>
</protein>
<dbReference type="STRING" id="946122.A0A0C2SVA5"/>
<name>A0A0C2SVA5_AMAMK</name>
<dbReference type="HOGENOM" id="CLU_1008225_0_0_1"/>
<dbReference type="Pfam" id="PF13668">
    <property type="entry name" value="Ferritin_2"/>
    <property type="match status" value="1"/>
</dbReference>
<dbReference type="EMBL" id="KN818232">
    <property type="protein sequence ID" value="KIL67370.1"/>
    <property type="molecule type" value="Genomic_DNA"/>
</dbReference>
<evidence type="ECO:0000256" key="1">
    <source>
        <dbReference type="SAM" id="MobiDB-lite"/>
    </source>
</evidence>
<sequence length="276" mass="28868">MAIPLWCSFYATALEKFEEADFTTAGVLLAQIPIEQFNIIQKDESTHSIALQAAIKSAGSSPFTSRQFNFDAALTDIPMMAATARVVENVGVGAYLGALHLVSDPVLLSTAGSILTVEARHQTEHSVWNGHTDSNSVRYCSQAKRSSRYRQCDLGVKPNPTLSITNSGTVDPGTMLNYKSSALTGSRNTLFCQMMLGGNATAIALPLSQCVVPQGINGPVAIFITSDGTPLADVPQLLSQLALGGKNNTVSGSGGYTQSISPSAASSGSARSYGGS</sequence>
<proteinExistence type="predicted"/>
<feature type="region of interest" description="Disordered" evidence="1">
    <location>
        <begin position="252"/>
        <end position="276"/>
    </location>
</feature>